<feature type="transmembrane region" description="Helical" evidence="1">
    <location>
        <begin position="60"/>
        <end position="79"/>
    </location>
</feature>
<organism evidence="2 3">
    <name type="scientific">Pseudobacteriovorax antillogorgiicola</name>
    <dbReference type="NCBI Taxonomy" id="1513793"/>
    <lineage>
        <taxon>Bacteria</taxon>
        <taxon>Pseudomonadati</taxon>
        <taxon>Bdellovibrionota</taxon>
        <taxon>Oligoflexia</taxon>
        <taxon>Oligoflexales</taxon>
        <taxon>Pseudobacteriovoracaceae</taxon>
        <taxon>Pseudobacteriovorax</taxon>
    </lineage>
</organism>
<keyword evidence="1" id="KW-1133">Transmembrane helix</keyword>
<dbReference type="Proteomes" id="UP000192907">
    <property type="component" value="Unassembled WGS sequence"/>
</dbReference>
<evidence type="ECO:0000313" key="2">
    <source>
        <dbReference type="EMBL" id="SMF16126.1"/>
    </source>
</evidence>
<accession>A0A1Y6BQT3</accession>
<proteinExistence type="predicted"/>
<gene>
    <name evidence="2" type="ORF">SAMN06296036_10618</name>
</gene>
<sequence>MTTKDPATDVLDDEVFLDTMEALYASERSPKIDDERKKRILENTLHSQKPEEKRFDINRWLLLAAGLCLGLPFITSYMFSSQPETIWKGYEGSESSHRLTMTWSETNREVSFYTKEDGFVLLYLKKTDGSFEALELLETKSGHHQIPLSIPENSESLCAEFDKNQELLQVLSERISLLEKEATCVQLQLEQL</sequence>
<evidence type="ECO:0000256" key="1">
    <source>
        <dbReference type="SAM" id="Phobius"/>
    </source>
</evidence>
<dbReference type="STRING" id="1513793.SAMN06296036_10618"/>
<keyword evidence="1" id="KW-0472">Membrane</keyword>
<keyword evidence="3" id="KW-1185">Reference proteome</keyword>
<dbReference type="AlphaFoldDB" id="A0A1Y6BQT3"/>
<dbReference type="RefSeq" id="WP_132318112.1">
    <property type="nucleotide sequence ID" value="NZ_FWZT01000006.1"/>
</dbReference>
<keyword evidence="1" id="KW-0812">Transmembrane</keyword>
<dbReference type="EMBL" id="FWZT01000006">
    <property type="protein sequence ID" value="SMF16126.1"/>
    <property type="molecule type" value="Genomic_DNA"/>
</dbReference>
<name>A0A1Y6BQT3_9BACT</name>
<reference evidence="3" key="1">
    <citation type="submission" date="2017-04" db="EMBL/GenBank/DDBJ databases">
        <authorList>
            <person name="Varghese N."/>
            <person name="Submissions S."/>
        </authorList>
    </citation>
    <scope>NUCLEOTIDE SEQUENCE [LARGE SCALE GENOMIC DNA]</scope>
    <source>
        <strain evidence="3">RKEM611</strain>
    </source>
</reference>
<protein>
    <submittedName>
        <fullName evidence="2">Uncharacterized protein</fullName>
    </submittedName>
</protein>
<evidence type="ECO:0000313" key="3">
    <source>
        <dbReference type="Proteomes" id="UP000192907"/>
    </source>
</evidence>